<evidence type="ECO:0000313" key="1">
    <source>
        <dbReference type="EMBL" id="JAD92939.1"/>
    </source>
</evidence>
<protein>
    <submittedName>
        <fullName evidence="1">Uncharacterized protein</fullName>
    </submittedName>
</protein>
<proteinExistence type="predicted"/>
<reference evidence="1" key="1">
    <citation type="submission" date="2014-09" db="EMBL/GenBank/DDBJ databases">
        <authorList>
            <person name="Magalhaes I.L.F."/>
            <person name="Oliveira U."/>
            <person name="Santos F.R."/>
            <person name="Vidigal T.H.D.A."/>
            <person name="Brescovit A.D."/>
            <person name="Santos A.J."/>
        </authorList>
    </citation>
    <scope>NUCLEOTIDE SEQUENCE</scope>
    <source>
        <tissue evidence="1">Shoot tissue taken approximately 20 cm above the soil surface</tissue>
    </source>
</reference>
<reference evidence="1" key="2">
    <citation type="journal article" date="2015" name="Data Brief">
        <title>Shoot transcriptome of the giant reed, Arundo donax.</title>
        <authorList>
            <person name="Barrero R.A."/>
            <person name="Guerrero F.D."/>
            <person name="Moolhuijzen P."/>
            <person name="Goolsby J.A."/>
            <person name="Tidwell J."/>
            <person name="Bellgard S.E."/>
            <person name="Bellgard M.I."/>
        </authorList>
    </citation>
    <scope>NUCLEOTIDE SEQUENCE</scope>
    <source>
        <tissue evidence="1">Shoot tissue taken approximately 20 cm above the soil surface</tissue>
    </source>
</reference>
<dbReference type="EMBL" id="GBRH01204956">
    <property type="protein sequence ID" value="JAD92939.1"/>
    <property type="molecule type" value="Transcribed_RNA"/>
</dbReference>
<sequence length="94" mass="10911">MQAVRYTVLWCREPTHMNHDMSNCSFRNQNENDWPLKDVSTGQEKCKVYNLRSFGQKFQVRTHKPEGLASTQNQPLLKNKSCSCFIINVSLCSN</sequence>
<dbReference type="AlphaFoldDB" id="A0A0A9DWH4"/>
<name>A0A0A9DWH4_ARUDO</name>
<accession>A0A0A9DWH4</accession>
<organism evidence="1">
    <name type="scientific">Arundo donax</name>
    <name type="common">Giant reed</name>
    <name type="synonym">Donax arundinaceus</name>
    <dbReference type="NCBI Taxonomy" id="35708"/>
    <lineage>
        <taxon>Eukaryota</taxon>
        <taxon>Viridiplantae</taxon>
        <taxon>Streptophyta</taxon>
        <taxon>Embryophyta</taxon>
        <taxon>Tracheophyta</taxon>
        <taxon>Spermatophyta</taxon>
        <taxon>Magnoliopsida</taxon>
        <taxon>Liliopsida</taxon>
        <taxon>Poales</taxon>
        <taxon>Poaceae</taxon>
        <taxon>PACMAD clade</taxon>
        <taxon>Arundinoideae</taxon>
        <taxon>Arundineae</taxon>
        <taxon>Arundo</taxon>
    </lineage>
</organism>